<name>A0A9P4MX22_9PLEO</name>
<organism evidence="11 12">
    <name type="scientific">Lojkania enalia</name>
    <dbReference type="NCBI Taxonomy" id="147567"/>
    <lineage>
        <taxon>Eukaryota</taxon>
        <taxon>Fungi</taxon>
        <taxon>Dikarya</taxon>
        <taxon>Ascomycota</taxon>
        <taxon>Pezizomycotina</taxon>
        <taxon>Dothideomycetes</taxon>
        <taxon>Pleosporomycetidae</taxon>
        <taxon>Pleosporales</taxon>
        <taxon>Pleosporales incertae sedis</taxon>
        <taxon>Lojkania</taxon>
    </lineage>
</organism>
<dbReference type="Pfam" id="PF08231">
    <property type="entry name" value="SYF2"/>
    <property type="match status" value="1"/>
</dbReference>
<dbReference type="EMBL" id="ML986671">
    <property type="protein sequence ID" value="KAF2260850.1"/>
    <property type="molecule type" value="Genomic_DNA"/>
</dbReference>
<evidence type="ECO:0000256" key="5">
    <source>
        <dbReference type="ARBA" id="ARBA00022664"/>
    </source>
</evidence>
<dbReference type="Proteomes" id="UP000800093">
    <property type="component" value="Unassembled WGS sequence"/>
</dbReference>
<keyword evidence="5 9" id="KW-0507">mRNA processing</keyword>
<keyword evidence="12" id="KW-1185">Reference proteome</keyword>
<evidence type="ECO:0000256" key="8">
    <source>
        <dbReference type="ARBA" id="ARBA00023242"/>
    </source>
</evidence>
<protein>
    <recommendedName>
        <fullName evidence="4 9">Pre-mRNA-splicing factor SYF2</fullName>
    </recommendedName>
</protein>
<evidence type="ECO:0000256" key="9">
    <source>
        <dbReference type="RuleBase" id="RU367148"/>
    </source>
</evidence>
<dbReference type="PANTHER" id="PTHR13264:SF5">
    <property type="entry name" value="PRE-MRNA-SPLICING FACTOR SYF2"/>
    <property type="match status" value="1"/>
</dbReference>
<evidence type="ECO:0000256" key="3">
    <source>
        <dbReference type="ARBA" id="ARBA00010028"/>
    </source>
</evidence>
<sequence>MGDASSSKPLSPSAPSNAQTNTTPLPNPSPPVSTSPPQNSALAARMARFKALQSAKSVSNAANREATQLEAASKKRDHELASKLQRIQERTEVKMMRDEDREGFERKRAWDYTIDESESWDRRVTKKKRNKDNNAFQDWRMEANKVYKRQVKQMGKVDLEEYTKERAEKLQRQVQNGLLELVEDENGEVFTVDKQGRINTPVEESYNCDHKPTKEAIDRLVNDLEKGERARLEARRKRGLNDDDRGDVTYINQKNKQFNEKLARFYNRYTTEIRESFERGTAI</sequence>
<comment type="similarity">
    <text evidence="3 9">Belongs to the SYF2 family.</text>
</comment>
<dbReference type="GO" id="GO:0000398">
    <property type="term" value="P:mRNA splicing, via spliceosome"/>
    <property type="evidence" value="ECO:0007669"/>
    <property type="project" value="UniProtKB-UniRule"/>
</dbReference>
<evidence type="ECO:0000313" key="11">
    <source>
        <dbReference type="EMBL" id="KAF2260850.1"/>
    </source>
</evidence>
<dbReference type="GO" id="GO:0071013">
    <property type="term" value="C:catalytic step 2 spliceosome"/>
    <property type="evidence" value="ECO:0007669"/>
    <property type="project" value="TreeGrafter"/>
</dbReference>
<dbReference type="GO" id="GO:0071014">
    <property type="term" value="C:post-mRNA release spliceosomal complex"/>
    <property type="evidence" value="ECO:0007669"/>
    <property type="project" value="TreeGrafter"/>
</dbReference>
<keyword evidence="7 9" id="KW-0508">mRNA splicing</keyword>
<feature type="compositionally biased region" description="Polar residues" evidence="10">
    <location>
        <begin position="54"/>
        <end position="66"/>
    </location>
</feature>
<feature type="region of interest" description="Disordered" evidence="10">
    <location>
        <begin position="1"/>
        <end position="86"/>
    </location>
</feature>
<dbReference type="OrthoDB" id="199717at2759"/>
<comment type="subunit">
    <text evidence="9">May be part of a spliceosome complex.</text>
</comment>
<keyword evidence="8 9" id="KW-0539">Nucleus</keyword>
<evidence type="ECO:0000313" key="12">
    <source>
        <dbReference type="Proteomes" id="UP000800093"/>
    </source>
</evidence>
<accession>A0A9P4MX22</accession>
<gene>
    <name evidence="11" type="ORF">CC78DRAFT_471888</name>
</gene>
<dbReference type="PANTHER" id="PTHR13264">
    <property type="entry name" value="GCIP-INTERACTING PROTEIN P29"/>
    <property type="match status" value="1"/>
</dbReference>
<feature type="compositionally biased region" description="Low complexity" evidence="10">
    <location>
        <begin position="1"/>
        <end position="24"/>
    </location>
</feature>
<proteinExistence type="inferred from homology"/>
<keyword evidence="6 9" id="KW-0747">Spliceosome</keyword>
<evidence type="ECO:0000256" key="4">
    <source>
        <dbReference type="ARBA" id="ARBA00014745"/>
    </source>
</evidence>
<comment type="function">
    <text evidence="1 9">Involved in pre-mRNA splicing.</text>
</comment>
<feature type="compositionally biased region" description="Pro residues" evidence="10">
    <location>
        <begin position="25"/>
        <end position="34"/>
    </location>
</feature>
<dbReference type="GO" id="GO:0000974">
    <property type="term" value="C:Prp19 complex"/>
    <property type="evidence" value="ECO:0007669"/>
    <property type="project" value="TreeGrafter"/>
</dbReference>
<evidence type="ECO:0000256" key="6">
    <source>
        <dbReference type="ARBA" id="ARBA00022728"/>
    </source>
</evidence>
<feature type="compositionally biased region" description="Basic and acidic residues" evidence="10">
    <location>
        <begin position="72"/>
        <end position="86"/>
    </location>
</feature>
<comment type="subcellular location">
    <subcellularLocation>
        <location evidence="2 9">Nucleus</location>
    </subcellularLocation>
</comment>
<dbReference type="InterPro" id="IPR013260">
    <property type="entry name" value="mRNA_splic_SYF2"/>
</dbReference>
<evidence type="ECO:0000256" key="2">
    <source>
        <dbReference type="ARBA" id="ARBA00004123"/>
    </source>
</evidence>
<evidence type="ECO:0000256" key="10">
    <source>
        <dbReference type="SAM" id="MobiDB-lite"/>
    </source>
</evidence>
<evidence type="ECO:0000256" key="1">
    <source>
        <dbReference type="ARBA" id="ARBA00003777"/>
    </source>
</evidence>
<dbReference type="AlphaFoldDB" id="A0A9P4MX22"/>
<reference evidence="12" key="1">
    <citation type="journal article" date="2020" name="Stud. Mycol.">
        <title>101 Dothideomycetes genomes: A test case for predicting lifestyles and emergence of pathogens.</title>
        <authorList>
            <person name="Haridas S."/>
            <person name="Albert R."/>
            <person name="Binder M."/>
            <person name="Bloem J."/>
            <person name="LaButti K."/>
            <person name="Salamov A."/>
            <person name="Andreopoulos B."/>
            <person name="Baker S."/>
            <person name="Barry K."/>
            <person name="Bills G."/>
            <person name="Bluhm B."/>
            <person name="Cannon C."/>
            <person name="Castanera R."/>
            <person name="Culley D."/>
            <person name="Daum C."/>
            <person name="Ezra D."/>
            <person name="Gonzalez J."/>
            <person name="Henrissat B."/>
            <person name="Kuo A."/>
            <person name="Liang C."/>
            <person name="Lipzen A."/>
            <person name="Lutzoni F."/>
            <person name="Magnuson J."/>
            <person name="Mondo S."/>
            <person name="Nolan M."/>
            <person name="Ohm R."/>
            <person name="Pangilinan J."/>
            <person name="Park H.-J."/>
            <person name="Ramirez L."/>
            <person name="Alfaro M."/>
            <person name="Sun H."/>
            <person name="Tritt A."/>
            <person name="Yoshinaga Y."/>
            <person name="Zwiers L.-H."/>
            <person name="Turgeon B."/>
            <person name="Goodwin S."/>
            <person name="Spatafora J."/>
            <person name="Crous P."/>
            <person name="Grigoriev I."/>
        </authorList>
    </citation>
    <scope>NUCLEOTIDE SEQUENCE [LARGE SCALE GENOMIC DNA]</scope>
    <source>
        <strain evidence="12">CBS 304.66</strain>
    </source>
</reference>
<comment type="caution">
    <text evidence="11">The sequence shown here is derived from an EMBL/GenBank/DDBJ whole genome shotgun (WGS) entry which is preliminary data.</text>
</comment>
<evidence type="ECO:0000256" key="7">
    <source>
        <dbReference type="ARBA" id="ARBA00023187"/>
    </source>
</evidence>